<dbReference type="SUPFAM" id="SSF52540">
    <property type="entry name" value="P-loop containing nucleoside triphosphate hydrolases"/>
    <property type="match status" value="1"/>
</dbReference>
<reference evidence="3" key="1">
    <citation type="submission" date="2022-10" db="EMBL/GenBank/DDBJ databases">
        <title>Bacterial isolates recovered from the One Health project in Brazil.</title>
        <authorList>
            <person name="Valiatti T.B."/>
            <person name="Santos F."/>
            <person name="Cayo R."/>
            <person name="Gales A.C."/>
        </authorList>
    </citation>
    <scope>NUCLEOTIDE SEQUENCE</scope>
    <source>
        <strain evidence="3">PVR188</strain>
    </source>
</reference>
<dbReference type="EMBL" id="JAOWIN010000014">
    <property type="protein sequence ID" value="MDI9094374.1"/>
    <property type="molecule type" value="Genomic_DNA"/>
</dbReference>
<protein>
    <submittedName>
        <fullName evidence="3">Restriction endonuclease</fullName>
        <ecNumber evidence="3">3.1.21.-</ecNumber>
    </submittedName>
</protein>
<dbReference type="Pfam" id="PF20720">
    <property type="entry name" value="nSTAND3"/>
    <property type="match status" value="1"/>
</dbReference>
<dbReference type="InterPro" id="IPR011856">
    <property type="entry name" value="tRNA_endonuc-like_dom_sf"/>
</dbReference>
<dbReference type="InterPro" id="IPR027417">
    <property type="entry name" value="P-loop_NTPase"/>
</dbReference>
<dbReference type="InterPro" id="IPR007560">
    <property type="entry name" value="Restrct_endonuc_IV_Mrr"/>
</dbReference>
<feature type="domain" description="Novel STAND NTPase 3" evidence="2">
    <location>
        <begin position="172"/>
        <end position="327"/>
    </location>
</feature>
<dbReference type="Gene3D" id="3.40.1350.10">
    <property type="match status" value="1"/>
</dbReference>
<organism evidence="3 4">
    <name type="scientific">Providencia rettgeri</name>
    <dbReference type="NCBI Taxonomy" id="587"/>
    <lineage>
        <taxon>Bacteria</taxon>
        <taxon>Pseudomonadati</taxon>
        <taxon>Pseudomonadota</taxon>
        <taxon>Gammaproteobacteria</taxon>
        <taxon>Enterobacterales</taxon>
        <taxon>Morganellaceae</taxon>
        <taxon>Providencia</taxon>
    </lineage>
</organism>
<dbReference type="GO" id="GO:0003677">
    <property type="term" value="F:DNA binding"/>
    <property type="evidence" value="ECO:0007669"/>
    <property type="project" value="InterPro"/>
</dbReference>
<dbReference type="EC" id="3.1.21.-" evidence="3"/>
<keyword evidence="3" id="KW-0255">Endonuclease</keyword>
<sequence length="765" mass="87424">MSYSFKNLSPADFEELIQDLIGKKEGIRFEAFCAGPDGGIDGRHSDANQNVILQAKHYEGSSFSKLKSTMKRERLSIDKLAPTRYILATTCKLTPSNKHELALIIGPSLKSEADIFGPEDINALLRKYPEILKSHIKLWLSGVDVLERIFRAGAHNFAACTKEEIEQKVRVYASNPSFSESLVTLEKYRLLIISGPPGVGKTTLAEMICYTFLREQWELVPIRSLEDGFASIDESKRQIFLFDDLLGKVALDRQALAHKDSHLFRFMNRISRSVNAYFILTTRGYIFEEARTISEYLSDRCLDVKKYVLDVGIYTRQIKARILYNHLLVSETPLSHIQALVESNTIVEIVDHKNYNPRIIEAMTDTLHINDIEPINYPATFISALDNPSQIWDIAFRTHIDDRCRHLLIAMFFLSEYGVSLDTLRSSFVSLHTSMSKEYGLAHAPKDFEEALRILEGSFVRIVTINDPTVSFINPSLKDYLATYLLDTELLIQLVPTATSIDWLLRLWNFVYPRGFTEVDQVRIARACACMREMIETRRCWRIKAGDASLLEFNDAANSKRLRMLMDWWQLTGERCFADSIMEIARNPVQGFSIWSDGDILVEFISLQNDKNYSRPFIYETEFLELLEKGLTNAIYGSSIDTLSMFVDLVDAVDTGKILPISINHALQIAVLEEFKDNFRRVYDDNSESSLYDRSDALKKLAPRFGVPDSVLKEAVLEIEERIGDIEEEQSDITASPNIPTPKKYEQNTFDDSALRDLFITLLER</sequence>
<evidence type="ECO:0000313" key="3">
    <source>
        <dbReference type="EMBL" id="MDI9094374.1"/>
    </source>
</evidence>
<keyword evidence="3" id="KW-0378">Hydrolase</keyword>
<dbReference type="RefSeq" id="WP_283027192.1">
    <property type="nucleotide sequence ID" value="NZ_JAOWIN010000014.1"/>
</dbReference>
<dbReference type="GO" id="GO:0009307">
    <property type="term" value="P:DNA restriction-modification system"/>
    <property type="evidence" value="ECO:0007669"/>
    <property type="project" value="InterPro"/>
</dbReference>
<gene>
    <name evidence="3" type="ORF">OGX73_17260</name>
</gene>
<evidence type="ECO:0000259" key="1">
    <source>
        <dbReference type="Pfam" id="PF04471"/>
    </source>
</evidence>
<name>A0AAW6UH59_PRORE</name>
<feature type="domain" description="Restriction endonuclease type IV Mrr" evidence="1">
    <location>
        <begin position="6"/>
        <end position="61"/>
    </location>
</feature>
<comment type="caution">
    <text evidence="3">The sequence shown here is derived from an EMBL/GenBank/DDBJ whole genome shotgun (WGS) entry which is preliminary data.</text>
</comment>
<dbReference type="Gene3D" id="3.40.50.300">
    <property type="entry name" value="P-loop containing nucleotide triphosphate hydrolases"/>
    <property type="match status" value="1"/>
</dbReference>
<dbReference type="GO" id="GO:0004519">
    <property type="term" value="F:endonuclease activity"/>
    <property type="evidence" value="ECO:0007669"/>
    <property type="project" value="UniProtKB-KW"/>
</dbReference>
<dbReference type="InterPro" id="IPR049050">
    <property type="entry name" value="nSTAND3"/>
</dbReference>
<dbReference type="Proteomes" id="UP001159001">
    <property type="component" value="Unassembled WGS sequence"/>
</dbReference>
<evidence type="ECO:0000313" key="4">
    <source>
        <dbReference type="Proteomes" id="UP001159001"/>
    </source>
</evidence>
<keyword evidence="3" id="KW-0540">Nuclease</keyword>
<dbReference type="AlphaFoldDB" id="A0AAW6UH59"/>
<accession>A0AAW6UH59</accession>
<dbReference type="GO" id="GO:0016787">
    <property type="term" value="F:hydrolase activity"/>
    <property type="evidence" value="ECO:0007669"/>
    <property type="project" value="UniProtKB-KW"/>
</dbReference>
<proteinExistence type="predicted"/>
<dbReference type="Pfam" id="PF04471">
    <property type="entry name" value="Mrr_cat"/>
    <property type="match status" value="1"/>
</dbReference>
<evidence type="ECO:0000259" key="2">
    <source>
        <dbReference type="Pfam" id="PF20720"/>
    </source>
</evidence>